<gene>
    <name evidence="2" type="ORF">FB567DRAFT_407040</name>
</gene>
<dbReference type="PANTHER" id="PTHR33112:SF1">
    <property type="entry name" value="HETEROKARYON INCOMPATIBILITY DOMAIN-CONTAINING PROTEIN"/>
    <property type="match status" value="1"/>
</dbReference>
<evidence type="ECO:0000313" key="3">
    <source>
        <dbReference type="Proteomes" id="UP000813461"/>
    </source>
</evidence>
<feature type="non-terminal residue" evidence="2">
    <location>
        <position position="1"/>
    </location>
</feature>
<accession>A0A8K0QSW0</accession>
<keyword evidence="3" id="KW-1185">Reference proteome</keyword>
<organism evidence="2 3">
    <name type="scientific">Paraphoma chrysanthemicola</name>
    <dbReference type="NCBI Taxonomy" id="798071"/>
    <lineage>
        <taxon>Eukaryota</taxon>
        <taxon>Fungi</taxon>
        <taxon>Dikarya</taxon>
        <taxon>Ascomycota</taxon>
        <taxon>Pezizomycotina</taxon>
        <taxon>Dothideomycetes</taxon>
        <taxon>Pleosporomycetidae</taxon>
        <taxon>Pleosporales</taxon>
        <taxon>Pleosporineae</taxon>
        <taxon>Phaeosphaeriaceae</taxon>
        <taxon>Paraphoma</taxon>
    </lineage>
</organism>
<comment type="caution">
    <text evidence="2">The sequence shown here is derived from an EMBL/GenBank/DDBJ whole genome shotgun (WGS) entry which is preliminary data.</text>
</comment>
<evidence type="ECO:0000313" key="2">
    <source>
        <dbReference type="EMBL" id="KAH7070198.1"/>
    </source>
</evidence>
<reference evidence="2" key="1">
    <citation type="journal article" date="2021" name="Nat. Commun.">
        <title>Genetic determinants of endophytism in the Arabidopsis root mycobiome.</title>
        <authorList>
            <person name="Mesny F."/>
            <person name="Miyauchi S."/>
            <person name="Thiergart T."/>
            <person name="Pickel B."/>
            <person name="Atanasova L."/>
            <person name="Karlsson M."/>
            <person name="Huettel B."/>
            <person name="Barry K.W."/>
            <person name="Haridas S."/>
            <person name="Chen C."/>
            <person name="Bauer D."/>
            <person name="Andreopoulos W."/>
            <person name="Pangilinan J."/>
            <person name="LaButti K."/>
            <person name="Riley R."/>
            <person name="Lipzen A."/>
            <person name="Clum A."/>
            <person name="Drula E."/>
            <person name="Henrissat B."/>
            <person name="Kohler A."/>
            <person name="Grigoriev I.V."/>
            <person name="Martin F.M."/>
            <person name="Hacquard S."/>
        </authorList>
    </citation>
    <scope>NUCLEOTIDE SEQUENCE</scope>
    <source>
        <strain evidence="2">MPI-SDFR-AT-0120</strain>
    </source>
</reference>
<dbReference type="EMBL" id="JAGMVJ010000027">
    <property type="protein sequence ID" value="KAH7070198.1"/>
    <property type="molecule type" value="Genomic_DNA"/>
</dbReference>
<feature type="non-terminal residue" evidence="2">
    <location>
        <position position="447"/>
    </location>
</feature>
<dbReference type="Pfam" id="PF06985">
    <property type="entry name" value="HET"/>
    <property type="match status" value="1"/>
</dbReference>
<protein>
    <submittedName>
        <fullName evidence="2">Heterokaryon incompatibility protein-domain-containing protein</fullName>
    </submittedName>
</protein>
<dbReference type="OrthoDB" id="5428863at2759"/>
<sequence>VVDCVSRRLVKISQDVPYICLSYVWGSFQAEEPTSDGKLPLRIPKTIEDALFVAICLEIPYLWVDCYCINQNNIHEKHNTIRAMDKIYSGAELTIIAVVGIDPHHGLPGVRETPRRPQYKITMVGETYVTAEDVRAEIASSAWSSRGWTYQEMLLSRRRLVFTTSQMYYHCWESIHLESISFNVTATYLETLYRVFPQRGVVGDRLEDLQRRLSEYYKRQLSYHSDTVAAFQGIINAFHVSKSPSVFVTQFYGILVLGEYNRDELDMARTSFLAGLGWEVRPASFSSSDVFPSWTWASTTIGGSANSSRHLYPGTIVPRSAHRKYHDIEVTLTCRHESSQVQSYSITKYPSYDGDYKDFWPWFDITTWTQQCEVKMVSSTTGTVDIYDATMTIYDPLALQLGQVHAVCTETTGHIRFGNPMIQVEGLLVVEAVPGEYRRVGIFHSHV</sequence>
<name>A0A8K0QSW0_9PLEO</name>
<dbReference type="Proteomes" id="UP000813461">
    <property type="component" value="Unassembled WGS sequence"/>
</dbReference>
<dbReference type="PANTHER" id="PTHR33112">
    <property type="entry name" value="DOMAIN PROTEIN, PUTATIVE-RELATED"/>
    <property type="match status" value="1"/>
</dbReference>
<evidence type="ECO:0000259" key="1">
    <source>
        <dbReference type="Pfam" id="PF06985"/>
    </source>
</evidence>
<dbReference type="InterPro" id="IPR010730">
    <property type="entry name" value="HET"/>
</dbReference>
<feature type="domain" description="Heterokaryon incompatibility" evidence="1">
    <location>
        <begin position="18"/>
        <end position="152"/>
    </location>
</feature>
<dbReference type="AlphaFoldDB" id="A0A8K0QSW0"/>
<proteinExistence type="predicted"/>